<sequence>MKSVPLSNNTVKRRIDGIAADIKSQIINKVKLSPFFAISCDESTDIVNCAQLIVYVRYIGGDIIQEEILYSQSLPAGTTSEDIFNSISNFVEKNGLDWKKLIGLCTDGAPAMIGVRSGLAKKLKEKNTVVSTHCFIHHIHYSALASKTLPQKLRQALDSAIRIVNYIKSSALNSRLFTLLCEDLDSDHKVLLFHTEVRWLSRSNMLARLYELKEEVFFF</sequence>
<dbReference type="Proteomes" id="UP001152888">
    <property type="component" value="Unassembled WGS sequence"/>
</dbReference>
<comment type="caution">
    <text evidence="1">The sequence shown here is derived from an EMBL/GenBank/DDBJ whole genome shotgun (WGS) entry which is preliminary data.</text>
</comment>
<protein>
    <recommendedName>
        <fullName evidence="3">DUF4371 domain-containing protein</fullName>
    </recommendedName>
</protein>
<dbReference type="InterPro" id="IPR012337">
    <property type="entry name" value="RNaseH-like_sf"/>
</dbReference>
<name>A0A9P0KAB2_ACAOB</name>
<keyword evidence="2" id="KW-1185">Reference proteome</keyword>
<gene>
    <name evidence="1" type="ORF">ACAOBT_LOCUS8235</name>
</gene>
<dbReference type="SUPFAM" id="SSF53098">
    <property type="entry name" value="Ribonuclease H-like"/>
    <property type="match status" value="1"/>
</dbReference>
<proteinExistence type="predicted"/>
<reference evidence="1" key="1">
    <citation type="submission" date="2022-03" db="EMBL/GenBank/DDBJ databases">
        <authorList>
            <person name="Sayadi A."/>
        </authorList>
    </citation>
    <scope>NUCLEOTIDE SEQUENCE</scope>
</reference>
<organism evidence="1 2">
    <name type="scientific">Acanthoscelides obtectus</name>
    <name type="common">Bean weevil</name>
    <name type="synonym">Bruchus obtectus</name>
    <dbReference type="NCBI Taxonomy" id="200917"/>
    <lineage>
        <taxon>Eukaryota</taxon>
        <taxon>Metazoa</taxon>
        <taxon>Ecdysozoa</taxon>
        <taxon>Arthropoda</taxon>
        <taxon>Hexapoda</taxon>
        <taxon>Insecta</taxon>
        <taxon>Pterygota</taxon>
        <taxon>Neoptera</taxon>
        <taxon>Endopterygota</taxon>
        <taxon>Coleoptera</taxon>
        <taxon>Polyphaga</taxon>
        <taxon>Cucujiformia</taxon>
        <taxon>Chrysomeloidea</taxon>
        <taxon>Chrysomelidae</taxon>
        <taxon>Bruchinae</taxon>
        <taxon>Bruchini</taxon>
        <taxon>Acanthoscelides</taxon>
    </lineage>
</organism>
<dbReference type="PANTHER" id="PTHR45913:SF19">
    <property type="entry name" value="LOW QUALITY PROTEIN: ZINC FINGER BED DOMAIN-CONTAINING PROTEIN 5-LIKE"/>
    <property type="match status" value="1"/>
</dbReference>
<dbReference type="EMBL" id="CAKOFQ010006760">
    <property type="protein sequence ID" value="CAH1969119.1"/>
    <property type="molecule type" value="Genomic_DNA"/>
</dbReference>
<evidence type="ECO:0000313" key="1">
    <source>
        <dbReference type="EMBL" id="CAH1969119.1"/>
    </source>
</evidence>
<accession>A0A9P0KAB2</accession>
<dbReference type="PANTHER" id="PTHR45913">
    <property type="entry name" value="EPM2A-INTERACTING PROTEIN 1"/>
    <property type="match status" value="1"/>
</dbReference>
<evidence type="ECO:0000313" key="2">
    <source>
        <dbReference type="Proteomes" id="UP001152888"/>
    </source>
</evidence>
<evidence type="ECO:0008006" key="3">
    <source>
        <dbReference type="Google" id="ProtNLM"/>
    </source>
</evidence>
<dbReference type="OrthoDB" id="6580598at2759"/>
<dbReference type="AlphaFoldDB" id="A0A9P0KAB2"/>